<evidence type="ECO:0000313" key="2">
    <source>
        <dbReference type="EMBL" id="UUX33708.1"/>
    </source>
</evidence>
<proteinExistence type="predicted"/>
<accession>A0ABY5P5K3</accession>
<gene>
    <name evidence="2" type="ORF">NRE15_12495</name>
</gene>
<evidence type="ECO:0000256" key="1">
    <source>
        <dbReference type="SAM" id="MobiDB-lite"/>
    </source>
</evidence>
<dbReference type="RefSeq" id="WP_313793211.1">
    <property type="nucleotide sequence ID" value="NZ_CP102453.1"/>
</dbReference>
<dbReference type="Proteomes" id="UP001315967">
    <property type="component" value="Chromosome"/>
</dbReference>
<organism evidence="2 3">
    <name type="scientific">Fundicoccus culcitae</name>
    <dbReference type="NCBI Taxonomy" id="2969821"/>
    <lineage>
        <taxon>Bacteria</taxon>
        <taxon>Bacillati</taxon>
        <taxon>Bacillota</taxon>
        <taxon>Bacilli</taxon>
        <taxon>Lactobacillales</taxon>
        <taxon>Aerococcaceae</taxon>
        <taxon>Fundicoccus</taxon>
    </lineage>
</organism>
<name>A0ABY5P5K3_9LACT</name>
<feature type="region of interest" description="Disordered" evidence="1">
    <location>
        <begin position="278"/>
        <end position="326"/>
    </location>
</feature>
<dbReference type="EMBL" id="CP102453">
    <property type="protein sequence ID" value="UUX33708.1"/>
    <property type="molecule type" value="Genomic_DNA"/>
</dbReference>
<keyword evidence="3" id="KW-1185">Reference proteome</keyword>
<protein>
    <submittedName>
        <fullName evidence="2">Uncharacterized protein</fullName>
    </submittedName>
</protein>
<evidence type="ECO:0000313" key="3">
    <source>
        <dbReference type="Proteomes" id="UP001315967"/>
    </source>
</evidence>
<reference evidence="2 3" key="1">
    <citation type="submission" date="2022-08" db="EMBL/GenBank/DDBJ databases">
        <title>Aerococcaceae sp. nov isolated from spoiled eye mask.</title>
        <authorList>
            <person name="Zhou G."/>
            <person name="Xie X.-B."/>
            <person name="Shi Q.-S."/>
            <person name="Wang Y.-S."/>
            <person name="Wen X."/>
            <person name="Peng H."/>
            <person name="Yang X.-J."/>
            <person name="Tao H.-B."/>
            <person name="Huang X.-M."/>
        </authorList>
    </citation>
    <scope>NUCLEOTIDE SEQUENCE [LARGE SCALE GENOMIC DNA]</scope>
    <source>
        <strain evidence="3">DM20194951</strain>
    </source>
</reference>
<sequence>MKKTLKQLIVSMLSVSLIITQTPVAILAQTESESEATSETTEEVTDEAELTHPFDELIANGNLMDDILIEVYDDFKYAIDRVQIHDVALWTGEGTTIEELEGLLEIDQSVFREALGEDEEYISYRYYKEGMEDQVEGLTAELMFYFVEGNLIYVGVIPISHVVEPEQLLPEADIEAMYNQTTTLDDFIALNPIVSSFAQSYYEGQPMYLINTASGEFMDEIQAEMFIFRDDVFEMSYYLPYVRAIEYLNQSMLQVFIQHFNSLGLAFGVPVTSEEVVEPAAEEEAVVEEEEVPSEESVEETETPEESEEESEEPTPEEETETTESE</sequence>